<dbReference type="GO" id="GO:0042586">
    <property type="term" value="F:peptide deformylase activity"/>
    <property type="evidence" value="ECO:0007669"/>
    <property type="project" value="InterPro"/>
</dbReference>
<dbReference type="SUPFAM" id="SSF56420">
    <property type="entry name" value="Peptide deformylase"/>
    <property type="match status" value="1"/>
</dbReference>
<dbReference type="PANTHER" id="PTHR10458">
    <property type="entry name" value="PEPTIDE DEFORMYLASE"/>
    <property type="match status" value="1"/>
</dbReference>
<dbReference type="EMBL" id="JMPR01000027">
    <property type="protein sequence ID" value="KFD20118.1"/>
    <property type="molecule type" value="Genomic_DNA"/>
</dbReference>
<dbReference type="InterPro" id="IPR036821">
    <property type="entry name" value="Peptide_deformylase_sf"/>
</dbReference>
<evidence type="ECO:0000313" key="3">
    <source>
        <dbReference type="EMBL" id="KFD20118.1"/>
    </source>
</evidence>
<feature type="binding site" evidence="2">
    <location>
        <position position="135"/>
    </location>
    <ligand>
        <name>Fe cation</name>
        <dbReference type="ChEBI" id="CHEBI:24875"/>
    </ligand>
</feature>
<dbReference type="Proteomes" id="UP000028602">
    <property type="component" value="Unassembled WGS sequence"/>
</dbReference>
<sequence>MDTMIFSIVQPEMQQPCLPVTQFDEQLAQDIATLQEAMQTHQESALAAIQLGIPKQIVAIDITDEQARRQQFVLINPVIVGYSEKTAIFREQCPSLPGETIETPRAVAVNVEYQDPQGRHQQLDAGGYLAVFLQHTLDHLHGRSPASYLSPLKKQRVLTRLKKQIKK</sequence>
<accession>A0A085JI22</accession>
<comment type="cofactor">
    <cofactor evidence="2">
        <name>Fe(2+)</name>
        <dbReference type="ChEBI" id="CHEBI:29033"/>
    </cofactor>
    <text evidence="2">Binds 1 Fe(2+) ion.</text>
</comment>
<feature type="binding site" evidence="2">
    <location>
        <position position="93"/>
    </location>
    <ligand>
        <name>Fe cation</name>
        <dbReference type="ChEBI" id="CHEBI:24875"/>
    </ligand>
</feature>
<comment type="caution">
    <text evidence="2">Lacks conserved residue(s) required for the propagation of feature annotation.</text>
</comment>
<keyword evidence="4" id="KW-1185">Reference proteome</keyword>
<keyword evidence="2" id="KW-0408">Iron</keyword>
<dbReference type="PANTHER" id="PTHR10458:SF22">
    <property type="entry name" value="PEPTIDE DEFORMYLASE"/>
    <property type="match status" value="1"/>
</dbReference>
<dbReference type="NCBIfam" id="TIGR00079">
    <property type="entry name" value="pept_deformyl"/>
    <property type="match status" value="1"/>
</dbReference>
<reference evidence="3 4" key="1">
    <citation type="submission" date="2014-05" db="EMBL/GenBank/DDBJ databases">
        <title>ATOL: Assembling a taxonomically balanced genome-scale reconstruction of the evolutionary history of the Enterobacteriaceae.</title>
        <authorList>
            <person name="Plunkett G.III."/>
            <person name="Neeno-Eckwall E.C."/>
            <person name="Glasner J.D."/>
            <person name="Perna N.T."/>
        </authorList>
    </citation>
    <scope>NUCLEOTIDE SEQUENCE [LARGE SCALE GENOMIC DNA]</scope>
    <source>
        <strain evidence="3 4">ATCC 33301</strain>
    </source>
</reference>
<dbReference type="AlphaFoldDB" id="A0A085JI22"/>
<evidence type="ECO:0000256" key="1">
    <source>
        <dbReference type="ARBA" id="ARBA00010759"/>
    </source>
</evidence>
<dbReference type="InterPro" id="IPR023635">
    <property type="entry name" value="Peptide_deformylase"/>
</dbReference>
<proteinExistence type="inferred from homology"/>
<dbReference type="HAMAP" id="MF_00163">
    <property type="entry name" value="Pep_deformylase"/>
    <property type="match status" value="1"/>
</dbReference>
<dbReference type="RefSeq" id="WP_025903555.1">
    <property type="nucleotide sequence ID" value="NZ_ATMJ01000063.1"/>
</dbReference>
<dbReference type="CDD" id="cd00487">
    <property type="entry name" value="Pep_deformylase"/>
    <property type="match status" value="1"/>
</dbReference>
<dbReference type="Pfam" id="PF01327">
    <property type="entry name" value="Pep_deformylase"/>
    <property type="match status" value="1"/>
</dbReference>
<name>A0A085JI22_9GAMM</name>
<keyword evidence="3" id="KW-0378">Hydrolase</keyword>
<dbReference type="eggNOG" id="COG0242">
    <property type="taxonomic scope" value="Bacteria"/>
</dbReference>
<dbReference type="Gene3D" id="3.90.45.10">
    <property type="entry name" value="Peptide deformylase"/>
    <property type="match status" value="1"/>
</dbReference>
<comment type="caution">
    <text evidence="3">The sequence shown here is derived from an EMBL/GenBank/DDBJ whole genome shotgun (WGS) entry which is preliminary data.</text>
</comment>
<organism evidence="3 4">
    <name type="scientific">Tatumella ptyseos ATCC 33301</name>
    <dbReference type="NCBI Taxonomy" id="1005995"/>
    <lineage>
        <taxon>Bacteria</taxon>
        <taxon>Pseudomonadati</taxon>
        <taxon>Pseudomonadota</taxon>
        <taxon>Gammaproteobacteria</taxon>
        <taxon>Enterobacterales</taxon>
        <taxon>Erwiniaceae</taxon>
        <taxon>Tatumella</taxon>
    </lineage>
</organism>
<dbReference type="PIRSF" id="PIRSF004749">
    <property type="entry name" value="Pep_def"/>
    <property type="match status" value="1"/>
</dbReference>
<gene>
    <name evidence="3" type="ORF">GTPT_1573</name>
</gene>
<comment type="similarity">
    <text evidence="1 2">Belongs to the polypeptide deformylase family.</text>
</comment>
<dbReference type="PRINTS" id="PR01576">
    <property type="entry name" value="PDEFORMYLASE"/>
</dbReference>
<protein>
    <recommendedName>
        <fullName evidence="2">Peptide deformylase-like</fullName>
    </recommendedName>
    <alternativeName>
        <fullName evidence="2">Polypeptide deformylase-like</fullName>
    </alternativeName>
</protein>
<evidence type="ECO:0000313" key="4">
    <source>
        <dbReference type="Proteomes" id="UP000028602"/>
    </source>
</evidence>
<feature type="binding site" evidence="2">
    <location>
        <position position="139"/>
    </location>
    <ligand>
        <name>Fe cation</name>
        <dbReference type="ChEBI" id="CHEBI:24875"/>
    </ligand>
</feature>
<dbReference type="GO" id="GO:0046872">
    <property type="term" value="F:metal ion binding"/>
    <property type="evidence" value="ECO:0007669"/>
    <property type="project" value="UniProtKB-KW"/>
</dbReference>
<keyword evidence="2" id="KW-0479">Metal-binding</keyword>
<evidence type="ECO:0000256" key="2">
    <source>
        <dbReference type="HAMAP-Rule" id="MF_00163"/>
    </source>
</evidence>
<dbReference type="OrthoDB" id="9804313at2"/>